<keyword evidence="7" id="KW-1185">Reference proteome</keyword>
<dbReference type="InterPro" id="IPR006180">
    <property type="entry name" value="3-OHacyl-CoA_DH_CS"/>
</dbReference>
<reference evidence="6 7" key="1">
    <citation type="submission" date="2017-03" db="EMBL/GenBank/DDBJ databases">
        <title>New species Polynucleobacter sp. MWH-EgelM1-30-B4.</title>
        <authorList>
            <person name="Hahn M.W."/>
        </authorList>
    </citation>
    <scope>NUCLEOTIDE SEQUENCE [LARGE SCALE GENOMIC DNA]</scope>
    <source>
        <strain evidence="6 7">MWH-EgelM1-30-B4</strain>
    </source>
</reference>
<evidence type="ECO:0000259" key="5">
    <source>
        <dbReference type="Pfam" id="PF02737"/>
    </source>
</evidence>
<dbReference type="InterPro" id="IPR006176">
    <property type="entry name" value="3-OHacyl-CoA_DH_NAD-bd"/>
</dbReference>
<dbReference type="SUPFAM" id="SSF48179">
    <property type="entry name" value="6-phosphogluconate dehydrogenase C-terminal domain-like"/>
    <property type="match status" value="1"/>
</dbReference>
<comment type="similarity">
    <text evidence="1">Belongs to the 3-hydroxyacyl-CoA dehydrogenase family.</text>
</comment>
<dbReference type="OrthoDB" id="5287258at2"/>
<dbReference type="GO" id="GO:0008691">
    <property type="term" value="F:3-hydroxybutyryl-CoA dehydrogenase activity"/>
    <property type="evidence" value="ECO:0007669"/>
    <property type="project" value="TreeGrafter"/>
</dbReference>
<dbReference type="Gene3D" id="3.40.50.720">
    <property type="entry name" value="NAD(P)-binding Rossmann-like Domain"/>
    <property type="match status" value="1"/>
</dbReference>
<dbReference type="PIRSF" id="PIRSF000105">
    <property type="entry name" value="HCDH"/>
    <property type="match status" value="1"/>
</dbReference>
<evidence type="ECO:0000313" key="6">
    <source>
        <dbReference type="EMBL" id="OWF65138.1"/>
    </source>
</evidence>
<evidence type="ECO:0000256" key="2">
    <source>
        <dbReference type="ARBA" id="ARBA00023002"/>
    </source>
</evidence>
<dbReference type="GO" id="GO:0006635">
    <property type="term" value="P:fatty acid beta-oxidation"/>
    <property type="evidence" value="ECO:0007669"/>
    <property type="project" value="TreeGrafter"/>
</dbReference>
<dbReference type="InterPro" id="IPR006108">
    <property type="entry name" value="3HC_DH_C"/>
</dbReference>
<dbReference type="SUPFAM" id="SSF51735">
    <property type="entry name" value="NAD(P)-binding Rossmann-fold domains"/>
    <property type="match status" value="1"/>
</dbReference>
<dbReference type="EMBL" id="NAIA01000003">
    <property type="protein sequence ID" value="OWF65138.1"/>
    <property type="molecule type" value="Genomic_DNA"/>
</dbReference>
<feature type="site" description="Important for catalytic activity" evidence="3">
    <location>
        <position position="137"/>
    </location>
</feature>
<evidence type="ECO:0000259" key="4">
    <source>
        <dbReference type="Pfam" id="PF00725"/>
    </source>
</evidence>
<proteinExistence type="inferred from homology"/>
<sequence length="313" mass="34022">MLFTPAETKVVIVGGGTMGADVAAVCARGGCAVQVVEPTTERRALLPDYFINTMTELGYENRIHLLTVAGSLEEVDWPEIDLVIECVPERLDIKRELFAKLEKYAKPEAVLASNSTSFPISEIAEGLKTAARMIGLHFFMPAHLVPCVEVVYGAKTSPMVGDSLSRLMTACGMVPVSVKKDLPGFLANRLQHALSREAFSMVDEGVCSLEDIDKAVRFGFGFRYIAAGPAMQRDHAGLEVHAAGGAKIYPSLNNSPNIAKCLSDRVASGKFGMKTGEGFFPWTAETIKAERDRYQEALRAGLKIIQKDLPQIK</sequence>
<evidence type="ECO:0000256" key="3">
    <source>
        <dbReference type="PIRSR" id="PIRSR000105-1"/>
    </source>
</evidence>
<dbReference type="Pfam" id="PF00725">
    <property type="entry name" value="3HCDH"/>
    <property type="match status" value="1"/>
</dbReference>
<evidence type="ECO:0000313" key="7">
    <source>
        <dbReference type="Proteomes" id="UP000196880"/>
    </source>
</evidence>
<gene>
    <name evidence="6" type="ORF">B6A14_04810</name>
</gene>
<organism evidence="6 7">
    <name type="scientific">Polynucleobacter hirudinilacicola</name>
    <dbReference type="NCBI Taxonomy" id="1743166"/>
    <lineage>
        <taxon>Bacteria</taxon>
        <taxon>Pseudomonadati</taxon>
        <taxon>Pseudomonadota</taxon>
        <taxon>Betaproteobacteria</taxon>
        <taxon>Burkholderiales</taxon>
        <taxon>Burkholderiaceae</taxon>
        <taxon>Polynucleobacter</taxon>
    </lineage>
</organism>
<feature type="domain" description="3-hydroxyacyl-CoA dehydrogenase NAD binding" evidence="5">
    <location>
        <begin position="9"/>
        <end position="180"/>
    </location>
</feature>
<keyword evidence="2" id="KW-0560">Oxidoreductase</keyword>
<accession>A0A210RVW4</accession>
<dbReference type="PANTHER" id="PTHR48075">
    <property type="entry name" value="3-HYDROXYACYL-COA DEHYDROGENASE FAMILY PROTEIN"/>
    <property type="match status" value="1"/>
</dbReference>
<dbReference type="InterPro" id="IPR022694">
    <property type="entry name" value="3-OHacyl-CoA_DH"/>
</dbReference>
<dbReference type="Proteomes" id="UP000196880">
    <property type="component" value="Unassembled WGS sequence"/>
</dbReference>
<protein>
    <submittedName>
        <fullName evidence="6">3-hydroxyacyl-CoA dehydrogenase</fullName>
    </submittedName>
</protein>
<dbReference type="PROSITE" id="PS00067">
    <property type="entry name" value="3HCDH"/>
    <property type="match status" value="1"/>
</dbReference>
<dbReference type="InterPro" id="IPR008927">
    <property type="entry name" value="6-PGluconate_DH-like_C_sf"/>
</dbReference>
<evidence type="ECO:0000256" key="1">
    <source>
        <dbReference type="ARBA" id="ARBA00009463"/>
    </source>
</evidence>
<feature type="domain" description="3-hydroxyacyl-CoA dehydrogenase C-terminal" evidence="4">
    <location>
        <begin position="184"/>
        <end position="280"/>
    </location>
</feature>
<dbReference type="InterPro" id="IPR036291">
    <property type="entry name" value="NAD(P)-bd_dom_sf"/>
</dbReference>
<dbReference type="InterPro" id="IPR013328">
    <property type="entry name" value="6PGD_dom2"/>
</dbReference>
<dbReference type="GO" id="GO:0070403">
    <property type="term" value="F:NAD+ binding"/>
    <property type="evidence" value="ECO:0007669"/>
    <property type="project" value="InterPro"/>
</dbReference>
<name>A0A210RVW4_9BURK</name>
<dbReference type="RefSeq" id="WP_087909335.1">
    <property type="nucleotide sequence ID" value="NZ_NAIA01000003.1"/>
</dbReference>
<dbReference type="Pfam" id="PF02737">
    <property type="entry name" value="3HCDH_N"/>
    <property type="match status" value="1"/>
</dbReference>
<dbReference type="PANTHER" id="PTHR48075:SF5">
    <property type="entry name" value="3-HYDROXYBUTYRYL-COA DEHYDROGENASE"/>
    <property type="match status" value="1"/>
</dbReference>
<dbReference type="Gene3D" id="1.10.1040.10">
    <property type="entry name" value="N-(1-d-carboxylethyl)-l-norvaline Dehydrogenase, domain 2"/>
    <property type="match status" value="1"/>
</dbReference>
<comment type="caution">
    <text evidence="6">The sequence shown here is derived from an EMBL/GenBank/DDBJ whole genome shotgun (WGS) entry which is preliminary data.</text>
</comment>
<dbReference type="AlphaFoldDB" id="A0A210RVW4"/>